<accession>A0A387BME1</accession>
<name>A0A387BME1_9MICO</name>
<feature type="compositionally biased region" description="Basic and acidic residues" evidence="1">
    <location>
        <begin position="95"/>
        <end position="105"/>
    </location>
</feature>
<feature type="transmembrane region" description="Helical" evidence="2">
    <location>
        <begin position="61"/>
        <end position="80"/>
    </location>
</feature>
<evidence type="ECO:0000313" key="3">
    <source>
        <dbReference type="EMBL" id="AYG03848.1"/>
    </source>
</evidence>
<keyword evidence="2" id="KW-0812">Transmembrane</keyword>
<dbReference type="InterPro" id="IPR025323">
    <property type="entry name" value="DUF4229"/>
</dbReference>
<dbReference type="Pfam" id="PF14012">
    <property type="entry name" value="DUF4229"/>
    <property type="match status" value="1"/>
</dbReference>
<feature type="region of interest" description="Disordered" evidence="1">
    <location>
        <begin position="95"/>
        <end position="123"/>
    </location>
</feature>
<keyword evidence="2" id="KW-1133">Transmembrane helix</keyword>
<dbReference type="EMBL" id="CP032624">
    <property type="protein sequence ID" value="AYG03848.1"/>
    <property type="molecule type" value="Genomic_DNA"/>
</dbReference>
<dbReference type="KEGG" id="gry:D7I44_10070"/>
<dbReference type="AlphaFoldDB" id="A0A387BME1"/>
<proteinExistence type="predicted"/>
<organism evidence="3 4">
    <name type="scientific">Gryllotalpicola protaetiae</name>
    <dbReference type="NCBI Taxonomy" id="2419771"/>
    <lineage>
        <taxon>Bacteria</taxon>
        <taxon>Bacillati</taxon>
        <taxon>Actinomycetota</taxon>
        <taxon>Actinomycetes</taxon>
        <taxon>Micrococcales</taxon>
        <taxon>Microbacteriaceae</taxon>
        <taxon>Gryllotalpicola</taxon>
    </lineage>
</organism>
<sequence length="123" mass="13694">MLMLSPGGRGRAGRWASIQNRDFRLAVVRRMPAWLRYTILRLLFIVVPLVILLIAFGPHYWLVWTVASVIAGFALSYIFLKGPRDAMAAELAERRAAKPVAKGDDAAEDAEIEASARRDGDEL</sequence>
<gene>
    <name evidence="3" type="ORF">D7I44_10070</name>
</gene>
<feature type="transmembrane region" description="Helical" evidence="2">
    <location>
        <begin position="34"/>
        <end position="55"/>
    </location>
</feature>
<keyword evidence="2" id="KW-0472">Membrane</keyword>
<dbReference type="Proteomes" id="UP000275069">
    <property type="component" value="Chromosome"/>
</dbReference>
<reference evidence="3 4" key="1">
    <citation type="submission" date="2018-09" db="EMBL/GenBank/DDBJ databases">
        <title>Genome sequencing of strain 2DFW10M-5.</title>
        <authorList>
            <person name="Heo J."/>
            <person name="Kim S.-J."/>
            <person name="Kwon S.-W."/>
        </authorList>
    </citation>
    <scope>NUCLEOTIDE SEQUENCE [LARGE SCALE GENOMIC DNA]</scope>
    <source>
        <strain evidence="3 4">2DFW10M-5</strain>
    </source>
</reference>
<evidence type="ECO:0000256" key="2">
    <source>
        <dbReference type="SAM" id="Phobius"/>
    </source>
</evidence>
<protein>
    <submittedName>
        <fullName evidence="3">DUF4229 domain-containing protein</fullName>
    </submittedName>
</protein>
<dbReference type="OrthoDB" id="4981788at2"/>
<evidence type="ECO:0000256" key="1">
    <source>
        <dbReference type="SAM" id="MobiDB-lite"/>
    </source>
</evidence>
<keyword evidence="4" id="KW-1185">Reference proteome</keyword>
<evidence type="ECO:0000313" key="4">
    <source>
        <dbReference type="Proteomes" id="UP000275069"/>
    </source>
</evidence>
<feature type="compositionally biased region" description="Basic and acidic residues" evidence="1">
    <location>
        <begin position="114"/>
        <end position="123"/>
    </location>
</feature>